<evidence type="ECO:0000313" key="1">
    <source>
        <dbReference type="EMBL" id="KAI8543591.1"/>
    </source>
</evidence>
<comment type="caution">
    <text evidence="1">The sequence shown here is derived from an EMBL/GenBank/DDBJ whole genome shotgun (WGS) entry which is preliminary data.</text>
</comment>
<gene>
    <name evidence="1" type="ORF">RHMOL_Rhmol08G0230300</name>
</gene>
<sequence>MRLYLPLIYTESLPVALYSKTKGGDVVINELQEGHLPNAKTSRGISAGSNAYNLVVIIHTHCYVGLAPPPSEPYGGSHVPPVPVPLPLPVPAPCSYLSVRVVSCSKRTQTIVIETPNK</sequence>
<dbReference type="Proteomes" id="UP001062846">
    <property type="component" value="Chromosome 8"/>
</dbReference>
<dbReference type="EMBL" id="CM046395">
    <property type="protein sequence ID" value="KAI8543591.1"/>
    <property type="molecule type" value="Genomic_DNA"/>
</dbReference>
<reference evidence="1" key="1">
    <citation type="submission" date="2022-02" db="EMBL/GenBank/DDBJ databases">
        <title>Plant Genome Project.</title>
        <authorList>
            <person name="Zhang R.-G."/>
        </authorList>
    </citation>
    <scope>NUCLEOTIDE SEQUENCE</scope>
    <source>
        <strain evidence="1">AT1</strain>
    </source>
</reference>
<protein>
    <submittedName>
        <fullName evidence="1">Uncharacterized protein</fullName>
    </submittedName>
</protein>
<accession>A0ACC0MSQ4</accession>
<proteinExistence type="predicted"/>
<organism evidence="1 2">
    <name type="scientific">Rhododendron molle</name>
    <name type="common">Chinese azalea</name>
    <name type="synonym">Azalea mollis</name>
    <dbReference type="NCBI Taxonomy" id="49168"/>
    <lineage>
        <taxon>Eukaryota</taxon>
        <taxon>Viridiplantae</taxon>
        <taxon>Streptophyta</taxon>
        <taxon>Embryophyta</taxon>
        <taxon>Tracheophyta</taxon>
        <taxon>Spermatophyta</taxon>
        <taxon>Magnoliopsida</taxon>
        <taxon>eudicotyledons</taxon>
        <taxon>Gunneridae</taxon>
        <taxon>Pentapetalae</taxon>
        <taxon>asterids</taxon>
        <taxon>Ericales</taxon>
        <taxon>Ericaceae</taxon>
        <taxon>Ericoideae</taxon>
        <taxon>Rhodoreae</taxon>
        <taxon>Rhododendron</taxon>
    </lineage>
</organism>
<keyword evidence="2" id="KW-1185">Reference proteome</keyword>
<evidence type="ECO:0000313" key="2">
    <source>
        <dbReference type="Proteomes" id="UP001062846"/>
    </source>
</evidence>
<name>A0ACC0MSQ4_RHOML</name>